<feature type="domain" description="HTH cro/C1-type" evidence="1">
    <location>
        <begin position="13"/>
        <end position="62"/>
    </location>
</feature>
<dbReference type="PANTHER" id="PTHR37301:SF1">
    <property type="entry name" value="DNA-BINDING PROTEIN"/>
    <property type="match status" value="1"/>
</dbReference>
<protein>
    <submittedName>
        <fullName evidence="2">Helix-turn-helix domain-containing protein</fullName>
    </submittedName>
</protein>
<reference evidence="2 3" key="1">
    <citation type="submission" date="2024-09" db="EMBL/GenBank/DDBJ databases">
        <authorList>
            <person name="Sun Q."/>
            <person name="Mori K."/>
        </authorList>
    </citation>
    <scope>NUCLEOTIDE SEQUENCE [LARGE SCALE GENOMIC DNA]</scope>
    <source>
        <strain evidence="2 3">KCTC 23076</strain>
    </source>
</reference>
<dbReference type="PANTHER" id="PTHR37301">
    <property type="entry name" value="DNA-BINDING PROTEIN-RELATED"/>
    <property type="match status" value="1"/>
</dbReference>
<evidence type="ECO:0000313" key="3">
    <source>
        <dbReference type="Proteomes" id="UP001589896"/>
    </source>
</evidence>
<dbReference type="InterPro" id="IPR001387">
    <property type="entry name" value="Cro/C1-type_HTH"/>
</dbReference>
<evidence type="ECO:0000313" key="2">
    <source>
        <dbReference type="EMBL" id="MFC0679366.1"/>
    </source>
</evidence>
<gene>
    <name evidence="2" type="ORF">ACFFGH_16140</name>
</gene>
<sequence>MPVTVTLDAVLAARRMTAKDLGRRIGLSETQLSLLRTGKVRGIRFSTLAALCAVLECEPGDLLGYAPDALDADRAHGEAGD</sequence>
<dbReference type="SMART" id="SM00530">
    <property type="entry name" value="HTH_XRE"/>
    <property type="match status" value="1"/>
</dbReference>
<keyword evidence="3" id="KW-1185">Reference proteome</keyword>
<dbReference type="RefSeq" id="WP_386670054.1">
    <property type="nucleotide sequence ID" value="NZ_JBHLTG010000003.1"/>
</dbReference>
<dbReference type="Pfam" id="PF13443">
    <property type="entry name" value="HTH_26"/>
    <property type="match status" value="1"/>
</dbReference>
<dbReference type="SUPFAM" id="SSF47413">
    <property type="entry name" value="lambda repressor-like DNA-binding domains"/>
    <property type="match status" value="1"/>
</dbReference>
<proteinExistence type="predicted"/>
<dbReference type="PROSITE" id="PS50943">
    <property type="entry name" value="HTH_CROC1"/>
    <property type="match status" value="1"/>
</dbReference>
<name>A0ABV6RRE8_9GAMM</name>
<comment type="caution">
    <text evidence="2">The sequence shown here is derived from an EMBL/GenBank/DDBJ whole genome shotgun (WGS) entry which is preliminary data.</text>
</comment>
<dbReference type="Gene3D" id="1.10.260.40">
    <property type="entry name" value="lambda repressor-like DNA-binding domains"/>
    <property type="match status" value="1"/>
</dbReference>
<accession>A0ABV6RRE8</accession>
<dbReference type="InterPro" id="IPR010982">
    <property type="entry name" value="Lambda_DNA-bd_dom_sf"/>
</dbReference>
<evidence type="ECO:0000259" key="1">
    <source>
        <dbReference type="PROSITE" id="PS50943"/>
    </source>
</evidence>
<organism evidence="2 3">
    <name type="scientific">Lysobacter korlensis</name>
    <dbReference type="NCBI Taxonomy" id="553636"/>
    <lineage>
        <taxon>Bacteria</taxon>
        <taxon>Pseudomonadati</taxon>
        <taxon>Pseudomonadota</taxon>
        <taxon>Gammaproteobacteria</taxon>
        <taxon>Lysobacterales</taxon>
        <taxon>Lysobacteraceae</taxon>
        <taxon>Lysobacter</taxon>
    </lineage>
</organism>
<dbReference type="EMBL" id="JBHLTG010000003">
    <property type="protein sequence ID" value="MFC0679366.1"/>
    <property type="molecule type" value="Genomic_DNA"/>
</dbReference>
<dbReference type="Proteomes" id="UP001589896">
    <property type="component" value="Unassembled WGS sequence"/>
</dbReference>